<evidence type="ECO:0000313" key="3">
    <source>
        <dbReference type="EMBL" id="CCF84792.1"/>
    </source>
</evidence>
<dbReference type="AlphaFoldDB" id="I4EJD0"/>
<evidence type="ECO:0000259" key="1">
    <source>
        <dbReference type="Pfam" id="PF17990"/>
    </source>
</evidence>
<dbReference type="Pfam" id="PF17990">
    <property type="entry name" value="LodA_N"/>
    <property type="match status" value="1"/>
</dbReference>
<comment type="caution">
    <text evidence="3">The sequence shown here is derived from an EMBL/GenBank/DDBJ whole genome shotgun (WGS) entry which is preliminary data.</text>
</comment>
<dbReference type="EMBL" id="CAGS01000330">
    <property type="protein sequence ID" value="CCF84792.1"/>
    <property type="molecule type" value="Genomic_DNA"/>
</dbReference>
<dbReference type="InterPro" id="IPR041168">
    <property type="entry name" value="LodA_N"/>
</dbReference>
<gene>
    <name evidence="3" type="ORF">NITHO_3960006</name>
</gene>
<dbReference type="Proteomes" id="UP000004221">
    <property type="component" value="Unassembled WGS sequence"/>
</dbReference>
<evidence type="ECO:0000313" key="4">
    <source>
        <dbReference type="Proteomes" id="UP000004221"/>
    </source>
</evidence>
<dbReference type="InterPro" id="IPR041173">
    <property type="entry name" value="LodA_C"/>
</dbReference>
<protein>
    <recommendedName>
        <fullName evidence="5">L-lysine 6-oxidase</fullName>
    </recommendedName>
</protein>
<dbReference type="Pfam" id="PF18417">
    <property type="entry name" value="LodA_C"/>
    <property type="match status" value="1"/>
</dbReference>
<organism evidence="3 4">
    <name type="scientific">Nitrolancea hollandica Lb</name>
    <dbReference type="NCBI Taxonomy" id="1129897"/>
    <lineage>
        <taxon>Bacteria</taxon>
        <taxon>Pseudomonadati</taxon>
        <taxon>Thermomicrobiota</taxon>
        <taxon>Thermomicrobia</taxon>
        <taxon>Sphaerobacterales</taxon>
        <taxon>Sphaerobacterineae</taxon>
        <taxon>Sphaerobacteraceae</taxon>
        <taxon>Nitrolancea</taxon>
    </lineage>
</organism>
<proteinExistence type="predicted"/>
<name>I4EJD0_9BACT</name>
<dbReference type="GO" id="GO:0033736">
    <property type="term" value="F:L-lysine 6-oxidase activity"/>
    <property type="evidence" value="ECO:0007669"/>
    <property type="project" value="InterPro"/>
</dbReference>
<dbReference type="GO" id="GO:1900191">
    <property type="term" value="P:negative regulation of single-species biofilm formation"/>
    <property type="evidence" value="ECO:0007669"/>
    <property type="project" value="InterPro"/>
</dbReference>
<dbReference type="GO" id="GO:0031640">
    <property type="term" value="P:killing of cells of another organism"/>
    <property type="evidence" value="ECO:0007669"/>
    <property type="project" value="InterPro"/>
</dbReference>
<evidence type="ECO:0008006" key="5">
    <source>
        <dbReference type="Google" id="ProtNLM"/>
    </source>
</evidence>
<dbReference type="RefSeq" id="WP_008479227.1">
    <property type="nucleotide sequence ID" value="NZ_CAGS01000330.1"/>
</dbReference>
<dbReference type="OrthoDB" id="336698at2"/>
<dbReference type="CDD" id="cd14732">
    <property type="entry name" value="LodA"/>
    <property type="match status" value="1"/>
</dbReference>
<dbReference type="NCBIfam" id="NF038172">
    <property type="entry name" value="Lys_ox_CTQ_LodA"/>
    <property type="match status" value="1"/>
</dbReference>
<feature type="domain" description="L-Lysine epsilon oxidase N-terminal" evidence="1">
    <location>
        <begin position="8"/>
        <end position="258"/>
    </location>
</feature>
<reference evidence="3 4" key="1">
    <citation type="journal article" date="2012" name="ISME J.">
        <title>Nitrification expanded: discovery, physiology and genomics of a nitrite-oxidizing bacterium from the phylum Chloroflexi.</title>
        <authorList>
            <person name="Sorokin D.Y."/>
            <person name="Lucker S."/>
            <person name="Vejmelkova D."/>
            <person name="Kostrikina N.A."/>
            <person name="Kleerebezem R."/>
            <person name="Rijpstra W.I."/>
            <person name="Damste J.S."/>
            <person name="Le Paslier D."/>
            <person name="Muyzer G."/>
            <person name="Wagner M."/>
            <person name="van Loosdrecht M.C."/>
            <person name="Daims H."/>
        </authorList>
    </citation>
    <scope>NUCLEOTIDE SEQUENCE [LARGE SCALE GENOMIC DNA]</scope>
    <source>
        <strain evidence="4">none</strain>
    </source>
</reference>
<keyword evidence="4" id="KW-1185">Reference proteome</keyword>
<dbReference type="InterPro" id="IPR033797">
    <property type="entry name" value="LodA"/>
</dbReference>
<feature type="domain" description="L-lysine epsilon oxidase C-terminal" evidence="2">
    <location>
        <begin position="385"/>
        <end position="530"/>
    </location>
</feature>
<sequence>MATRYGLHPSIGIARVGDSPHSFYLAPETIGGQPIECDAQGNQITGGTGTQFVESYKDPLGRIRRQAVRFRILAYDDTDPNDQGREITLSSPEVAKIEWTVHVANKKAAWYQFAEYEGNLMLGPDNSYEARGVPLRNANVHGDANRQKLIIDPGPRQISGREQHVAISRETIPPGYVHGSFPPPDQRPYAVESLGDLLTDADGRLLVLGGFGKAGGSEPITSFAGADTWHDDVSDGPVSCKLVLTSGETVELHAWTVVGSPKFAPELVNIVTWDDQAYDVGVRYLGLVPELYDERRWVNGWNPDYVANYQSDIEPIIKRPADYRWVANVPSMMAFSPPPFDPRDASETNRKNRENFFRYFRRPEGFQLPNEDQVLFSDNGVPLMPVNSGSNSVSNVDIIKFSTLTPTQYYLLQQWAQGKFDTCDPEPTPGIHPLDRVDIGNCVGDPMCPGIEVTWSVRNPAIYDRPFQIKSAHPESYYFDQGLSPSRDETLGGGCEPGDLTKRMAIPWQADFFACSVQYINFTDPNVNKENGIPKPPTFFAYWWPPQSPMHVISGSMTPEEQAVSGVPAGFQVTYQRGLNNFSQMIVGWKYMGFIVNRNSGADRNDYPYFTESERNDERFEVASVAVGGVSNVVSAEDINFMPVWYLKDEEKPKPGRLLSVGRLLGH</sequence>
<evidence type="ECO:0000259" key="2">
    <source>
        <dbReference type="Pfam" id="PF18417"/>
    </source>
</evidence>
<accession>I4EJD0</accession>